<sequence>MTPRNTGHLYITIYNYIYSPEHDLTARYVEKIVEVPQVIYEERPIEVPELIHVEAVTQVPRPHVQFVKKEVPKVVLQPQERIVEVPLTLTQERPVEVPQVHVAELMVQAPSLVEFVVPKIIVQAEEKIVEVPQVFYEECLKHVPQVQVAEVIKEVPHYQKQVVQKHVPKIVETKVVEKVVPVPVNLVRETAVEVPQVVQHEVIRQKASGAMQQRIIQTGWQYQRSARKEEVVSGIAEAQQGGIYDAPVASVRRVSLPTNEVEVSAVITEQSVSHEAPVVTTVNLKPGMFAQTQVAPAPVTTYGTAIVGTMGTGTAAAPSTFRAAQACPCRTAWGTGDVSASAAATSGAAASTMRTTRAEATACANCGNVLMPDSSFCRKCGAARSVPGAPDPFLVTEPVAPGYGTINTQSTLLLGEINIQPVDHI</sequence>
<evidence type="ECO:0000313" key="3">
    <source>
        <dbReference type="Proteomes" id="UP001152797"/>
    </source>
</evidence>
<accession>A0A9P1BNN8</accession>
<dbReference type="OrthoDB" id="433445at2759"/>
<keyword evidence="3" id="KW-1185">Reference proteome</keyword>
<dbReference type="AlphaFoldDB" id="A0A9P1BNN8"/>
<name>A0A9P1BNN8_9DINO</name>
<gene>
    <name evidence="1" type="ORF">C1SCF055_LOCUS4495</name>
</gene>
<dbReference type="Pfam" id="PF12314">
    <property type="entry name" value="IMCp"/>
    <property type="match status" value="1"/>
</dbReference>
<dbReference type="EMBL" id="CAMXCT030000257">
    <property type="protein sequence ID" value="CAL4763572.1"/>
    <property type="molecule type" value="Genomic_DNA"/>
</dbReference>
<dbReference type="EMBL" id="CAMXCT020000257">
    <property type="protein sequence ID" value="CAL1129635.1"/>
    <property type="molecule type" value="Genomic_DNA"/>
</dbReference>
<dbReference type="Proteomes" id="UP001152797">
    <property type="component" value="Unassembled WGS sequence"/>
</dbReference>
<organism evidence="1">
    <name type="scientific">Cladocopium goreaui</name>
    <dbReference type="NCBI Taxonomy" id="2562237"/>
    <lineage>
        <taxon>Eukaryota</taxon>
        <taxon>Sar</taxon>
        <taxon>Alveolata</taxon>
        <taxon>Dinophyceae</taxon>
        <taxon>Suessiales</taxon>
        <taxon>Symbiodiniaceae</taxon>
        <taxon>Cladocopium</taxon>
    </lineage>
</organism>
<comment type="caution">
    <text evidence="1">The sequence shown here is derived from an EMBL/GenBank/DDBJ whole genome shotgun (WGS) entry which is preliminary data.</text>
</comment>
<reference evidence="2" key="2">
    <citation type="submission" date="2024-04" db="EMBL/GenBank/DDBJ databases">
        <authorList>
            <person name="Chen Y."/>
            <person name="Shah S."/>
            <person name="Dougan E. K."/>
            <person name="Thang M."/>
            <person name="Chan C."/>
        </authorList>
    </citation>
    <scope>NUCLEOTIDE SEQUENCE [LARGE SCALE GENOMIC DNA]</scope>
</reference>
<dbReference type="EMBL" id="CAMXCT010000257">
    <property type="protein sequence ID" value="CAI3976260.1"/>
    <property type="molecule type" value="Genomic_DNA"/>
</dbReference>
<protein>
    <submittedName>
        <fullName evidence="1">Uncharacterized protein</fullName>
    </submittedName>
</protein>
<evidence type="ECO:0000313" key="1">
    <source>
        <dbReference type="EMBL" id="CAI3976260.1"/>
    </source>
</evidence>
<proteinExistence type="predicted"/>
<dbReference type="InterPro" id="IPR022086">
    <property type="entry name" value="IMCp"/>
</dbReference>
<reference evidence="1" key="1">
    <citation type="submission" date="2022-10" db="EMBL/GenBank/DDBJ databases">
        <authorList>
            <person name="Chen Y."/>
            <person name="Dougan E. K."/>
            <person name="Chan C."/>
            <person name="Rhodes N."/>
            <person name="Thang M."/>
        </authorList>
    </citation>
    <scope>NUCLEOTIDE SEQUENCE</scope>
</reference>
<evidence type="ECO:0000313" key="2">
    <source>
        <dbReference type="EMBL" id="CAL1129635.1"/>
    </source>
</evidence>